<feature type="transmembrane region" description="Helical" evidence="1">
    <location>
        <begin position="7"/>
        <end position="26"/>
    </location>
</feature>
<keyword evidence="1" id="KW-0812">Transmembrane</keyword>
<organism evidence="2 3">
    <name type="scientific">Lachnospira multipara</name>
    <dbReference type="NCBI Taxonomy" id="28051"/>
    <lineage>
        <taxon>Bacteria</taxon>
        <taxon>Bacillati</taxon>
        <taxon>Bacillota</taxon>
        <taxon>Clostridia</taxon>
        <taxon>Lachnospirales</taxon>
        <taxon>Lachnospiraceae</taxon>
        <taxon>Lachnospira</taxon>
    </lineage>
</organism>
<keyword evidence="1" id="KW-1133">Transmembrane helix</keyword>
<evidence type="ECO:0008006" key="4">
    <source>
        <dbReference type="Google" id="ProtNLM"/>
    </source>
</evidence>
<dbReference type="EMBL" id="FNUL01000005">
    <property type="protein sequence ID" value="SEF66304.1"/>
    <property type="molecule type" value="Genomic_DNA"/>
</dbReference>
<evidence type="ECO:0000313" key="3">
    <source>
        <dbReference type="Proteomes" id="UP000236726"/>
    </source>
</evidence>
<feature type="transmembrane region" description="Helical" evidence="1">
    <location>
        <begin position="599"/>
        <end position="618"/>
    </location>
</feature>
<keyword evidence="1" id="KW-0472">Membrane</keyword>
<name>A0A1H5TU34_9FIRM</name>
<dbReference type="Proteomes" id="UP000236726">
    <property type="component" value="Unassembled WGS sequence"/>
</dbReference>
<proteinExistence type="predicted"/>
<protein>
    <recommendedName>
        <fullName evidence="4">Bacteriocin-associated integral membrane (Putative immunity) protein</fullName>
    </recommendedName>
</protein>
<evidence type="ECO:0000256" key="1">
    <source>
        <dbReference type="SAM" id="Phobius"/>
    </source>
</evidence>
<keyword evidence="3" id="KW-1185">Reference proteome</keyword>
<sequence length="634" mass="72525">MGIRDALERIVNIILIFMIVCLGFVMRCELFHITIYDSIYSKFGSMKIDYNEDQLSELKQDLISLSNEGNWICYPVFEKESELETKLSIYVNSDEAKKYFIKKTALKERKYKSLLNGNLSIIYKTIDELSIDEISSNNSFLILNNSKETKKILSEKYETISQVKSLINENDMIIIVWTLIGIMILIISLITVFRRKKSIILRAVYGENLKEIVIKSFLLDLIIYELIYIVAKLFVFNFISGDYGAILAFCIYQICVILAALCNFLLLKMNIKAVFSNINDNKNALWFLYFIKLLAFSLVVFSLATNISSIGKNTFKTVQKKQIETIKDDVFITDTSLNFIDYAVWDVLNESDLNIKLCMKINDGKYPYIIVNESAIDLLPDSIKQLISENQNEESDCLIIHSKKKTIFMPEVEGLMSMNELDDLSLEELEYSKNISMLCIGNSQYNRFENVSNPTIIYLKGSVDIPKQMYAANRTVIYGHSKEEIENLLGDSQYKDSLIISKVGDIYDYQMSFIKRLVSFLASLCVLVIILELVMIIQMLGLEFREYAMEHAVKEMLGLSFFERNKYLLLKMNIGNVLAILVAIGIGVATGIFSIITTIILGLILDIIENVIIALFIIRQEKISMVKTLKGGCL</sequence>
<accession>A0A1H5TU34</accession>
<evidence type="ECO:0000313" key="2">
    <source>
        <dbReference type="EMBL" id="SEF66304.1"/>
    </source>
</evidence>
<dbReference type="AlphaFoldDB" id="A0A1H5TU34"/>
<feature type="transmembrane region" description="Helical" evidence="1">
    <location>
        <begin position="286"/>
        <end position="304"/>
    </location>
</feature>
<reference evidence="2 3" key="1">
    <citation type="submission" date="2016-10" db="EMBL/GenBank/DDBJ databases">
        <authorList>
            <person name="de Groot N.N."/>
        </authorList>
    </citation>
    <scope>NUCLEOTIDE SEQUENCE [LARGE SCALE GENOMIC DNA]</scope>
    <source>
        <strain evidence="2 3">D15d</strain>
    </source>
</reference>
<feature type="transmembrane region" description="Helical" evidence="1">
    <location>
        <begin position="172"/>
        <end position="193"/>
    </location>
</feature>
<dbReference type="RefSeq" id="WP_103952569.1">
    <property type="nucleotide sequence ID" value="NZ_FNUL01000005.1"/>
</dbReference>
<feature type="transmembrane region" description="Helical" evidence="1">
    <location>
        <begin position="217"/>
        <end position="239"/>
    </location>
</feature>
<feature type="transmembrane region" description="Helical" evidence="1">
    <location>
        <begin position="574"/>
        <end position="593"/>
    </location>
</feature>
<gene>
    <name evidence="2" type="ORF">SAMN05216537_105124</name>
</gene>
<feature type="transmembrane region" description="Helical" evidence="1">
    <location>
        <begin position="517"/>
        <end position="537"/>
    </location>
</feature>
<feature type="transmembrane region" description="Helical" evidence="1">
    <location>
        <begin position="245"/>
        <end position="266"/>
    </location>
</feature>